<accession>A0A7S3L9A6</accession>
<feature type="region of interest" description="Disordered" evidence="1">
    <location>
        <begin position="1"/>
        <end position="69"/>
    </location>
</feature>
<dbReference type="EMBL" id="HBIM01014017">
    <property type="protein sequence ID" value="CAE0414038.1"/>
    <property type="molecule type" value="Transcribed_RNA"/>
</dbReference>
<dbReference type="InterPro" id="IPR013169">
    <property type="entry name" value="mRNA_splic_Cwf18-like"/>
</dbReference>
<dbReference type="PANTHER" id="PTHR31551">
    <property type="entry name" value="PRE-MRNA-SPLICING FACTOR CWF18"/>
    <property type="match status" value="1"/>
</dbReference>
<protein>
    <submittedName>
        <fullName evidence="2">Uncharacterized protein</fullName>
    </submittedName>
</protein>
<dbReference type="GO" id="GO:0005684">
    <property type="term" value="C:U2-type spliceosomal complex"/>
    <property type="evidence" value="ECO:0007669"/>
    <property type="project" value="TreeGrafter"/>
</dbReference>
<sequence>MEDRKARIAALRAKAGRAKPTEANNNSDDADRSAPPRDPVLQVVSLTNSSEPQPSKKKQKGEEEKKESVIDLALRQAQAEAKSTPATAHIEDLAPKKVNADLKREIQPKLDKLERRTQKAIVALLRERLEKEASAEIDE</sequence>
<dbReference type="GO" id="GO:0071014">
    <property type="term" value="C:post-mRNA release spliceosomal complex"/>
    <property type="evidence" value="ECO:0007669"/>
    <property type="project" value="TreeGrafter"/>
</dbReference>
<organism evidence="2">
    <name type="scientific">Amphora coffeiformis</name>
    <dbReference type="NCBI Taxonomy" id="265554"/>
    <lineage>
        <taxon>Eukaryota</taxon>
        <taxon>Sar</taxon>
        <taxon>Stramenopiles</taxon>
        <taxon>Ochrophyta</taxon>
        <taxon>Bacillariophyta</taxon>
        <taxon>Bacillariophyceae</taxon>
        <taxon>Bacillariophycidae</taxon>
        <taxon>Thalassiophysales</taxon>
        <taxon>Catenulaceae</taxon>
        <taxon>Amphora</taxon>
    </lineage>
</organism>
<dbReference type="PANTHER" id="PTHR31551:SF1">
    <property type="entry name" value="COILED-COIL DOMAIN-CONTAINING PROTEIN 12"/>
    <property type="match status" value="1"/>
</dbReference>
<proteinExistence type="predicted"/>
<feature type="compositionally biased region" description="Basic and acidic residues" evidence="1">
    <location>
        <begin position="60"/>
        <end position="69"/>
    </location>
</feature>
<dbReference type="Pfam" id="PF08315">
    <property type="entry name" value="cwf18"/>
    <property type="match status" value="1"/>
</dbReference>
<gene>
    <name evidence="2" type="ORF">ACOF00016_LOCUS11281</name>
</gene>
<name>A0A7S3L9A6_9STRA</name>
<evidence type="ECO:0000313" key="2">
    <source>
        <dbReference type="EMBL" id="CAE0414038.1"/>
    </source>
</evidence>
<reference evidence="2" key="1">
    <citation type="submission" date="2021-01" db="EMBL/GenBank/DDBJ databases">
        <authorList>
            <person name="Corre E."/>
            <person name="Pelletier E."/>
            <person name="Niang G."/>
            <person name="Scheremetjew M."/>
            <person name="Finn R."/>
            <person name="Kale V."/>
            <person name="Holt S."/>
            <person name="Cochrane G."/>
            <person name="Meng A."/>
            <person name="Brown T."/>
            <person name="Cohen L."/>
        </authorList>
    </citation>
    <scope>NUCLEOTIDE SEQUENCE</scope>
    <source>
        <strain evidence="2">CCMP127</strain>
    </source>
</reference>
<evidence type="ECO:0000256" key="1">
    <source>
        <dbReference type="SAM" id="MobiDB-lite"/>
    </source>
</evidence>
<dbReference type="AlphaFoldDB" id="A0A7S3L9A6"/>